<organism evidence="4 5">
    <name type="scientific">Parasphingorhabdus cellanae</name>
    <dbReference type="NCBI Taxonomy" id="2806553"/>
    <lineage>
        <taxon>Bacteria</taxon>
        <taxon>Pseudomonadati</taxon>
        <taxon>Pseudomonadota</taxon>
        <taxon>Alphaproteobacteria</taxon>
        <taxon>Sphingomonadales</taxon>
        <taxon>Sphingomonadaceae</taxon>
        <taxon>Parasphingorhabdus</taxon>
    </lineage>
</organism>
<evidence type="ECO:0000313" key="5">
    <source>
        <dbReference type="Proteomes" id="UP000663923"/>
    </source>
</evidence>
<dbReference type="InterPro" id="IPR000182">
    <property type="entry name" value="GNAT_dom"/>
</dbReference>
<accession>A0ABX7T714</accession>
<dbReference type="EMBL" id="CP071794">
    <property type="protein sequence ID" value="QTD56587.1"/>
    <property type="molecule type" value="Genomic_DNA"/>
</dbReference>
<feature type="domain" description="N-acetyltransferase" evidence="3">
    <location>
        <begin position="1"/>
        <end position="151"/>
    </location>
</feature>
<dbReference type="PROSITE" id="PS51186">
    <property type="entry name" value="GNAT"/>
    <property type="match status" value="1"/>
</dbReference>
<proteinExistence type="predicted"/>
<gene>
    <name evidence="4" type="ORF">J4G78_03065</name>
</gene>
<protein>
    <submittedName>
        <fullName evidence="4">GNAT family N-acetyltransferase</fullName>
    </submittedName>
</protein>
<evidence type="ECO:0000256" key="2">
    <source>
        <dbReference type="ARBA" id="ARBA00023315"/>
    </source>
</evidence>
<sequence length="151" mass="16394">MDIRLDDLSGLPVQALLAAHLSSMQKHSPPGSVYALDLSGLKAPNVSLWAAWDGDDLMGIGALKQLTETAGEIKSMRTASAHLRQGVGLSILNHIIAEAKQRGYVRLSLETGSGDEFEPALRLYRKRGFENGAAFGDYVASEFNQFLHLEL</sequence>
<name>A0ABX7T714_9SPHN</name>
<evidence type="ECO:0000313" key="4">
    <source>
        <dbReference type="EMBL" id="QTD56587.1"/>
    </source>
</evidence>
<reference evidence="4 5" key="1">
    <citation type="submission" date="2021-03" db="EMBL/GenBank/DDBJ databases">
        <title>Complete genome of Parasphingorhabdus_sp.JHSY0214.</title>
        <authorList>
            <person name="Yoo J.H."/>
            <person name="Bae J.W."/>
        </authorList>
    </citation>
    <scope>NUCLEOTIDE SEQUENCE [LARGE SCALE GENOMIC DNA]</scope>
    <source>
        <strain evidence="4 5">JHSY0214</strain>
    </source>
</reference>
<dbReference type="SUPFAM" id="SSF55729">
    <property type="entry name" value="Acyl-CoA N-acyltransferases (Nat)"/>
    <property type="match status" value="1"/>
</dbReference>
<dbReference type="PANTHER" id="PTHR43877:SF5">
    <property type="entry name" value="BLL8307 PROTEIN"/>
    <property type="match status" value="1"/>
</dbReference>
<evidence type="ECO:0000256" key="1">
    <source>
        <dbReference type="ARBA" id="ARBA00022679"/>
    </source>
</evidence>
<dbReference type="PANTHER" id="PTHR43877">
    <property type="entry name" value="AMINOALKYLPHOSPHONATE N-ACETYLTRANSFERASE-RELATED-RELATED"/>
    <property type="match status" value="1"/>
</dbReference>
<dbReference type="Proteomes" id="UP000663923">
    <property type="component" value="Chromosome"/>
</dbReference>
<dbReference type="InterPro" id="IPR050832">
    <property type="entry name" value="Bact_Acetyltransf"/>
</dbReference>
<keyword evidence="1" id="KW-0808">Transferase</keyword>
<evidence type="ECO:0000259" key="3">
    <source>
        <dbReference type="PROSITE" id="PS51186"/>
    </source>
</evidence>
<dbReference type="Gene3D" id="3.40.630.30">
    <property type="match status" value="1"/>
</dbReference>
<keyword evidence="2" id="KW-0012">Acyltransferase</keyword>
<dbReference type="RefSeq" id="WP_207988405.1">
    <property type="nucleotide sequence ID" value="NZ_CP071794.1"/>
</dbReference>
<dbReference type="CDD" id="cd04301">
    <property type="entry name" value="NAT_SF"/>
    <property type="match status" value="1"/>
</dbReference>
<dbReference type="Pfam" id="PF00583">
    <property type="entry name" value="Acetyltransf_1"/>
    <property type="match status" value="1"/>
</dbReference>
<dbReference type="InterPro" id="IPR016181">
    <property type="entry name" value="Acyl_CoA_acyltransferase"/>
</dbReference>
<keyword evidence="5" id="KW-1185">Reference proteome</keyword>